<dbReference type="Pfam" id="PF00076">
    <property type="entry name" value="RRM_1"/>
    <property type="match status" value="1"/>
</dbReference>
<dbReference type="GO" id="GO:0005730">
    <property type="term" value="C:nucleolus"/>
    <property type="evidence" value="ECO:0007669"/>
    <property type="project" value="TreeGrafter"/>
</dbReference>
<gene>
    <name evidence="3" type="ORF">RIF29_19675</name>
</gene>
<dbReference type="Proteomes" id="UP001372338">
    <property type="component" value="Unassembled WGS sequence"/>
</dbReference>
<dbReference type="SMART" id="SM00360">
    <property type="entry name" value="RRM"/>
    <property type="match status" value="1"/>
</dbReference>
<feature type="domain" description="RRM" evidence="2">
    <location>
        <begin position="1"/>
        <end position="64"/>
    </location>
</feature>
<dbReference type="Gene3D" id="3.30.70.330">
    <property type="match status" value="1"/>
</dbReference>
<evidence type="ECO:0000313" key="4">
    <source>
        <dbReference type="Proteomes" id="UP001372338"/>
    </source>
</evidence>
<evidence type="ECO:0000256" key="1">
    <source>
        <dbReference type="PROSITE-ProRule" id="PRU00176"/>
    </source>
</evidence>
<accession>A0AAN9F0B7</accession>
<keyword evidence="1" id="KW-0694">RNA-binding</keyword>
<sequence length="84" mass="9173">MKNSGNCSDFGTITSYKVMRDQHGISRGSGFVAFSTREEANRALGEMNGKMVAGKPLFVSLAERKEERRAKLQVILCSIGSAMN</sequence>
<protein>
    <recommendedName>
        <fullName evidence="2">RRM domain-containing protein</fullName>
    </recommendedName>
</protein>
<evidence type="ECO:0000313" key="3">
    <source>
        <dbReference type="EMBL" id="KAK7267012.1"/>
    </source>
</evidence>
<proteinExistence type="predicted"/>
<dbReference type="PROSITE" id="PS50102">
    <property type="entry name" value="RRM"/>
    <property type="match status" value="1"/>
</dbReference>
<reference evidence="3 4" key="1">
    <citation type="submission" date="2024-01" db="EMBL/GenBank/DDBJ databases">
        <title>The genomes of 5 underutilized Papilionoideae crops provide insights into root nodulation and disease resistanc.</title>
        <authorList>
            <person name="Yuan L."/>
        </authorList>
    </citation>
    <scope>NUCLEOTIDE SEQUENCE [LARGE SCALE GENOMIC DNA]</scope>
    <source>
        <strain evidence="3">ZHUSHIDOU_FW_LH</strain>
        <tissue evidence="3">Leaf</tissue>
    </source>
</reference>
<dbReference type="SUPFAM" id="SSF54928">
    <property type="entry name" value="RNA-binding domain, RBD"/>
    <property type="match status" value="1"/>
</dbReference>
<dbReference type="GO" id="GO:0048026">
    <property type="term" value="P:positive regulation of mRNA splicing, via spliceosome"/>
    <property type="evidence" value="ECO:0007669"/>
    <property type="project" value="TreeGrafter"/>
</dbReference>
<dbReference type="PANTHER" id="PTHR48030:SF3">
    <property type="entry name" value="SPLICING FACTOR 3B SUBUNIT 4"/>
    <property type="match status" value="1"/>
</dbReference>
<dbReference type="InterPro" id="IPR052084">
    <property type="entry name" value="SF3B4_spliceosome_assoc"/>
</dbReference>
<dbReference type="GO" id="GO:0003723">
    <property type="term" value="F:RNA binding"/>
    <property type="evidence" value="ECO:0007669"/>
    <property type="project" value="UniProtKB-UniRule"/>
</dbReference>
<dbReference type="AlphaFoldDB" id="A0AAN9F0B7"/>
<comment type="caution">
    <text evidence="3">The sequence shown here is derived from an EMBL/GenBank/DDBJ whole genome shotgun (WGS) entry which is preliminary data.</text>
</comment>
<dbReference type="InterPro" id="IPR035979">
    <property type="entry name" value="RBD_domain_sf"/>
</dbReference>
<evidence type="ECO:0000259" key="2">
    <source>
        <dbReference type="PROSITE" id="PS50102"/>
    </source>
</evidence>
<name>A0AAN9F0B7_CROPI</name>
<dbReference type="PANTHER" id="PTHR48030">
    <property type="entry name" value="SPLICING FACTOR 3B SUBUNIT 4"/>
    <property type="match status" value="1"/>
</dbReference>
<dbReference type="EMBL" id="JAYWIO010000004">
    <property type="protein sequence ID" value="KAK7267012.1"/>
    <property type="molecule type" value="Genomic_DNA"/>
</dbReference>
<keyword evidence="4" id="KW-1185">Reference proteome</keyword>
<dbReference type="InterPro" id="IPR012677">
    <property type="entry name" value="Nucleotide-bd_a/b_plait_sf"/>
</dbReference>
<dbReference type="InterPro" id="IPR000504">
    <property type="entry name" value="RRM_dom"/>
</dbReference>
<organism evidence="3 4">
    <name type="scientific">Crotalaria pallida</name>
    <name type="common">Smooth rattlebox</name>
    <name type="synonym">Crotalaria striata</name>
    <dbReference type="NCBI Taxonomy" id="3830"/>
    <lineage>
        <taxon>Eukaryota</taxon>
        <taxon>Viridiplantae</taxon>
        <taxon>Streptophyta</taxon>
        <taxon>Embryophyta</taxon>
        <taxon>Tracheophyta</taxon>
        <taxon>Spermatophyta</taxon>
        <taxon>Magnoliopsida</taxon>
        <taxon>eudicotyledons</taxon>
        <taxon>Gunneridae</taxon>
        <taxon>Pentapetalae</taxon>
        <taxon>rosids</taxon>
        <taxon>fabids</taxon>
        <taxon>Fabales</taxon>
        <taxon>Fabaceae</taxon>
        <taxon>Papilionoideae</taxon>
        <taxon>50 kb inversion clade</taxon>
        <taxon>genistoids sensu lato</taxon>
        <taxon>core genistoids</taxon>
        <taxon>Crotalarieae</taxon>
        <taxon>Crotalaria</taxon>
    </lineage>
</organism>
<dbReference type="GO" id="GO:0071011">
    <property type="term" value="C:precatalytic spliceosome"/>
    <property type="evidence" value="ECO:0007669"/>
    <property type="project" value="TreeGrafter"/>
</dbReference>